<evidence type="ECO:0000256" key="9">
    <source>
        <dbReference type="HAMAP-Rule" id="MF_01148"/>
    </source>
</evidence>
<keyword evidence="11" id="KW-0449">Lipoprotein</keyword>
<dbReference type="UniPathway" id="UPA00666"/>
<evidence type="ECO:0000256" key="3">
    <source>
        <dbReference type="ARBA" id="ARBA00022475"/>
    </source>
</evidence>
<evidence type="ECO:0000256" key="1">
    <source>
        <dbReference type="ARBA" id="ARBA00004651"/>
    </source>
</evidence>
<evidence type="ECO:0000256" key="5">
    <source>
        <dbReference type="ARBA" id="ARBA00022692"/>
    </source>
</evidence>
<keyword evidence="8 9" id="KW-0012">Acyltransferase</keyword>
<evidence type="ECO:0000256" key="6">
    <source>
        <dbReference type="ARBA" id="ARBA00022989"/>
    </source>
</evidence>
<keyword evidence="7 9" id="KW-0472">Membrane</keyword>
<dbReference type="PANTHER" id="PTHR38686:SF1">
    <property type="entry name" value="APOLIPOPROTEIN N-ACYLTRANSFERASE"/>
    <property type="match status" value="1"/>
</dbReference>
<dbReference type="HAMAP" id="MF_01148">
    <property type="entry name" value="Lnt"/>
    <property type="match status" value="1"/>
</dbReference>
<keyword evidence="12" id="KW-1185">Reference proteome</keyword>
<evidence type="ECO:0000256" key="7">
    <source>
        <dbReference type="ARBA" id="ARBA00023136"/>
    </source>
</evidence>
<dbReference type="InterPro" id="IPR003010">
    <property type="entry name" value="C-N_Hydrolase"/>
</dbReference>
<evidence type="ECO:0000256" key="2">
    <source>
        <dbReference type="ARBA" id="ARBA00010065"/>
    </source>
</evidence>
<dbReference type="AlphaFoldDB" id="A0A844XG77"/>
<comment type="similarity">
    <text evidence="2 9">Belongs to the CN hydrolase family. Apolipoprotein N-acyltransferase subfamily.</text>
</comment>
<dbReference type="Pfam" id="PF20154">
    <property type="entry name" value="LNT_N"/>
    <property type="match status" value="1"/>
</dbReference>
<evidence type="ECO:0000256" key="4">
    <source>
        <dbReference type="ARBA" id="ARBA00022679"/>
    </source>
</evidence>
<dbReference type="GO" id="GO:0016410">
    <property type="term" value="F:N-acyltransferase activity"/>
    <property type="evidence" value="ECO:0007669"/>
    <property type="project" value="UniProtKB-UniRule"/>
</dbReference>
<gene>
    <name evidence="9 11" type="primary">lnt</name>
    <name evidence="11" type="ORF">GRF63_12920</name>
</gene>
<reference evidence="11 12" key="1">
    <citation type="submission" date="2019-12" db="EMBL/GenBank/DDBJ databases">
        <authorList>
            <person name="Lee S.D."/>
        </authorList>
    </citation>
    <scope>NUCLEOTIDE SEQUENCE [LARGE SCALE GENOMIC DNA]</scope>
    <source>
        <strain evidence="11 12">GH3-10</strain>
    </source>
</reference>
<dbReference type="InterPro" id="IPR004563">
    <property type="entry name" value="Apolipo_AcylTrfase"/>
</dbReference>
<dbReference type="InterPro" id="IPR045378">
    <property type="entry name" value="LNT_N"/>
</dbReference>
<evidence type="ECO:0000313" key="11">
    <source>
        <dbReference type="EMBL" id="MWV28810.1"/>
    </source>
</evidence>
<dbReference type="EC" id="2.3.1.269" evidence="9"/>
<dbReference type="InterPro" id="IPR036526">
    <property type="entry name" value="C-N_Hydrolase_sf"/>
</dbReference>
<reference evidence="11 12" key="2">
    <citation type="submission" date="2020-02" db="EMBL/GenBank/DDBJ databases">
        <title>Erythrobacter dongmakensis sp. nov., isolated from a tidal mudflat.</title>
        <authorList>
            <person name="Kim I.S."/>
        </authorList>
    </citation>
    <scope>NUCLEOTIDE SEQUENCE [LARGE SCALE GENOMIC DNA]</scope>
    <source>
        <strain evidence="11 12">GH3-10</strain>
    </source>
</reference>
<dbReference type="PANTHER" id="PTHR38686">
    <property type="entry name" value="APOLIPOPROTEIN N-ACYLTRANSFERASE"/>
    <property type="match status" value="1"/>
</dbReference>
<dbReference type="CDD" id="cd07571">
    <property type="entry name" value="ALP_N-acyl_transferase"/>
    <property type="match status" value="1"/>
</dbReference>
<accession>A0A844XG77</accession>
<comment type="function">
    <text evidence="9">Catalyzes the phospholipid dependent N-acylation of the N-terminal cysteine of apolipoprotein, the last step in lipoprotein maturation.</text>
</comment>
<evidence type="ECO:0000259" key="10">
    <source>
        <dbReference type="PROSITE" id="PS50263"/>
    </source>
</evidence>
<dbReference type="SUPFAM" id="SSF56317">
    <property type="entry name" value="Carbon-nitrogen hydrolase"/>
    <property type="match status" value="1"/>
</dbReference>
<feature type="transmembrane region" description="Helical" evidence="9">
    <location>
        <begin position="209"/>
        <end position="228"/>
    </location>
</feature>
<evidence type="ECO:0000256" key="8">
    <source>
        <dbReference type="ARBA" id="ARBA00023315"/>
    </source>
</evidence>
<dbReference type="GO" id="GO:0042158">
    <property type="term" value="P:lipoprotein biosynthetic process"/>
    <property type="evidence" value="ECO:0007669"/>
    <property type="project" value="UniProtKB-UniRule"/>
</dbReference>
<comment type="pathway">
    <text evidence="9">Protein modification; lipoprotein biosynthesis (N-acyl transfer).</text>
</comment>
<sequence>MASGHSLKQHSVTQPSVTQRLDAHPHLASLGLGLLSATGFQPLGLWPVALLAVGLFALIAANTASWLRAFRLGWLFGVAHFTLGNNWIATAFTFQSEMPAMLGWAAVPLLALYLAVYPALAAIIARLVVRNRAGLAFALTFAGAWIFTEWLRSWVFSGYVWNPLGMVLLGPMDRPGLAAITPIMGTYALSGLAVLLGCALVLMLKERNWLAAGATALLLVAGMFWPAGEAQQGDLLVTIVQPDIRQERISDPRFFEANYNRLAQLSRREESGAGTNTDAEPRIVLWPESGMADYLREGYPQRYYDRTTALGSPLYARRRLATAVGDDSVLLTGAVDLEIGADETGFVRALGARNAVTAIGSDGELLGGYAKAHLVPYGEYLPMREWLEPLGLTRLVAGSIDFWPGPGPRTLDLGEYGKVSPQVCYEIIFSGQVTDRSNRADYIFNPSNEAWFGGNAQPQFLAQSRMRAIEEGLPVLRATTTGISAVIDARGVVRQHLAQHVQGRIDARVPPATAPTLFARFGNMLGLAWSIVLMLAGFVAMRRQPV</sequence>
<dbReference type="EMBL" id="WUBR01000003">
    <property type="protein sequence ID" value="MWV28810.1"/>
    <property type="molecule type" value="Genomic_DNA"/>
</dbReference>
<comment type="subcellular location">
    <subcellularLocation>
        <location evidence="1 9">Cell membrane</location>
        <topology evidence="1 9">Multi-pass membrane protein</topology>
    </subcellularLocation>
</comment>
<keyword evidence="5 9" id="KW-0812">Transmembrane</keyword>
<feature type="transmembrane region" description="Helical" evidence="9">
    <location>
        <begin position="43"/>
        <end position="61"/>
    </location>
</feature>
<proteinExistence type="inferred from homology"/>
<feature type="transmembrane region" description="Helical" evidence="9">
    <location>
        <begin position="135"/>
        <end position="156"/>
    </location>
</feature>
<comment type="catalytic activity">
    <reaction evidence="9">
        <text>N-terminal S-1,2-diacyl-sn-glyceryl-L-cysteinyl-[lipoprotein] + a glycerophospholipid = N-acyl-S-1,2-diacyl-sn-glyceryl-L-cysteinyl-[lipoprotein] + a 2-acyl-sn-glycero-3-phospholipid + H(+)</text>
        <dbReference type="Rhea" id="RHEA:48228"/>
        <dbReference type="Rhea" id="RHEA-COMP:14681"/>
        <dbReference type="Rhea" id="RHEA-COMP:14684"/>
        <dbReference type="ChEBI" id="CHEBI:15378"/>
        <dbReference type="ChEBI" id="CHEBI:136912"/>
        <dbReference type="ChEBI" id="CHEBI:140656"/>
        <dbReference type="ChEBI" id="CHEBI:140657"/>
        <dbReference type="ChEBI" id="CHEBI:140660"/>
        <dbReference type="EC" id="2.3.1.269"/>
    </reaction>
</comment>
<evidence type="ECO:0000313" key="12">
    <source>
        <dbReference type="Proteomes" id="UP000461409"/>
    </source>
</evidence>
<protein>
    <recommendedName>
        <fullName evidence="9">Apolipoprotein N-acyltransferase</fullName>
        <shortName evidence="9">ALP N-acyltransferase</shortName>
        <ecNumber evidence="9">2.3.1.269</ecNumber>
    </recommendedName>
</protein>
<feature type="transmembrane region" description="Helical" evidence="9">
    <location>
        <begin position="73"/>
        <end position="94"/>
    </location>
</feature>
<dbReference type="NCBIfam" id="TIGR00546">
    <property type="entry name" value="lnt"/>
    <property type="match status" value="1"/>
</dbReference>
<feature type="transmembrane region" description="Helical" evidence="9">
    <location>
        <begin position="521"/>
        <end position="541"/>
    </location>
</feature>
<feature type="domain" description="CN hydrolase" evidence="10">
    <location>
        <begin position="240"/>
        <end position="511"/>
    </location>
</feature>
<keyword evidence="3 9" id="KW-1003">Cell membrane</keyword>
<dbReference type="Proteomes" id="UP000461409">
    <property type="component" value="Unassembled WGS sequence"/>
</dbReference>
<dbReference type="Gene3D" id="3.60.110.10">
    <property type="entry name" value="Carbon-nitrogen hydrolase"/>
    <property type="match status" value="1"/>
</dbReference>
<name>A0A844XG77_9SPHN</name>
<comment type="caution">
    <text evidence="11">The sequence shown here is derived from an EMBL/GenBank/DDBJ whole genome shotgun (WGS) entry which is preliminary data.</text>
</comment>
<feature type="transmembrane region" description="Helical" evidence="9">
    <location>
        <begin position="176"/>
        <end position="202"/>
    </location>
</feature>
<dbReference type="PROSITE" id="PS50263">
    <property type="entry name" value="CN_HYDROLASE"/>
    <property type="match status" value="1"/>
</dbReference>
<keyword evidence="6 9" id="KW-1133">Transmembrane helix</keyword>
<feature type="transmembrane region" description="Helical" evidence="9">
    <location>
        <begin position="106"/>
        <end position="128"/>
    </location>
</feature>
<dbReference type="GO" id="GO:0005886">
    <property type="term" value="C:plasma membrane"/>
    <property type="evidence" value="ECO:0007669"/>
    <property type="project" value="UniProtKB-SubCell"/>
</dbReference>
<keyword evidence="4 9" id="KW-0808">Transferase</keyword>
<organism evidence="11 12">
    <name type="scientific">Aurantiacibacter rhizosphaerae</name>
    <dbReference type="NCBI Taxonomy" id="2691582"/>
    <lineage>
        <taxon>Bacteria</taxon>
        <taxon>Pseudomonadati</taxon>
        <taxon>Pseudomonadota</taxon>
        <taxon>Alphaproteobacteria</taxon>
        <taxon>Sphingomonadales</taxon>
        <taxon>Erythrobacteraceae</taxon>
        <taxon>Aurantiacibacter</taxon>
    </lineage>
</organism>
<dbReference type="Pfam" id="PF00795">
    <property type="entry name" value="CN_hydrolase"/>
    <property type="match status" value="1"/>
</dbReference>